<evidence type="ECO:0000256" key="2">
    <source>
        <dbReference type="ARBA" id="ARBA00022454"/>
    </source>
</evidence>
<dbReference type="InterPro" id="IPR000719">
    <property type="entry name" value="Prot_kinase_dom"/>
</dbReference>
<comment type="caution">
    <text evidence="8">The sequence shown here is derived from an EMBL/GenBank/DDBJ whole genome shotgun (WGS) entry which is preliminary data.</text>
</comment>
<name>A0A9P7G1I6_9AGAR</name>
<evidence type="ECO:0000256" key="1">
    <source>
        <dbReference type="ARBA" id="ARBA00004629"/>
    </source>
</evidence>
<keyword evidence="9" id="KW-1185">Reference proteome</keyword>
<accession>A0A9P7G1I6</accession>
<dbReference type="InterPro" id="IPR008271">
    <property type="entry name" value="Ser/Thr_kinase_AS"/>
</dbReference>
<dbReference type="GO" id="GO:0004672">
    <property type="term" value="F:protein kinase activity"/>
    <property type="evidence" value="ECO:0007669"/>
    <property type="project" value="InterPro"/>
</dbReference>
<feature type="region of interest" description="Disordered" evidence="6">
    <location>
        <begin position="1"/>
        <end position="58"/>
    </location>
</feature>
<dbReference type="PROSITE" id="PS00108">
    <property type="entry name" value="PROTEIN_KINASE_ST"/>
    <property type="match status" value="1"/>
</dbReference>
<dbReference type="SUPFAM" id="SSF56112">
    <property type="entry name" value="Protein kinase-like (PK-like)"/>
    <property type="match status" value="1"/>
</dbReference>
<feature type="compositionally biased region" description="Acidic residues" evidence="6">
    <location>
        <begin position="207"/>
        <end position="234"/>
    </location>
</feature>
<dbReference type="InterPro" id="IPR015661">
    <property type="entry name" value="Bub1/Mad3"/>
</dbReference>
<dbReference type="Gene3D" id="1.10.510.10">
    <property type="entry name" value="Transferase(Phosphotransferase) domain 1"/>
    <property type="match status" value="1"/>
</dbReference>
<evidence type="ECO:0000259" key="7">
    <source>
        <dbReference type="PROSITE" id="PS50011"/>
    </source>
</evidence>
<keyword evidence="4" id="KW-0137">Centromere</keyword>
<feature type="compositionally biased region" description="Pro residues" evidence="6">
    <location>
        <begin position="178"/>
        <end position="188"/>
    </location>
</feature>
<dbReference type="GO" id="GO:0051754">
    <property type="term" value="P:meiotic sister chromatid cohesion, centromeric"/>
    <property type="evidence" value="ECO:0007669"/>
    <property type="project" value="TreeGrafter"/>
</dbReference>
<reference evidence="8" key="2">
    <citation type="submission" date="2021-10" db="EMBL/GenBank/DDBJ databases">
        <title>Phylogenomics reveals ancestral predisposition of the termite-cultivated fungus Termitomyces towards a domesticated lifestyle.</title>
        <authorList>
            <person name="Auxier B."/>
            <person name="Grum-Grzhimaylo A."/>
            <person name="Cardenas M.E."/>
            <person name="Lodge J.D."/>
            <person name="Laessoe T."/>
            <person name="Pedersen O."/>
            <person name="Smith M.E."/>
            <person name="Kuyper T.W."/>
            <person name="Franco-Molano E.A."/>
            <person name="Baroni T.J."/>
            <person name="Aanen D.K."/>
        </authorList>
    </citation>
    <scope>NUCLEOTIDE SEQUENCE</scope>
    <source>
        <strain evidence="8">D49</strain>
    </source>
</reference>
<dbReference type="OrthoDB" id="248495at2759"/>
<dbReference type="PANTHER" id="PTHR14030">
    <property type="entry name" value="MITOTIC CHECKPOINT SERINE/THREONINE-PROTEIN KINASE BUB1"/>
    <property type="match status" value="1"/>
</dbReference>
<dbReference type="InterPro" id="IPR011009">
    <property type="entry name" value="Kinase-like_dom_sf"/>
</dbReference>
<evidence type="ECO:0000313" key="8">
    <source>
        <dbReference type="EMBL" id="KAG5638772.1"/>
    </source>
</evidence>
<protein>
    <recommendedName>
        <fullName evidence="7">Protein kinase domain-containing protein</fullName>
    </recommendedName>
</protein>
<dbReference type="SMART" id="SM00220">
    <property type="entry name" value="S_TKc"/>
    <property type="match status" value="1"/>
</dbReference>
<dbReference type="PANTHER" id="PTHR14030:SF4">
    <property type="entry name" value="BUB1 KINASE, ISOFORM A-RELATED"/>
    <property type="match status" value="1"/>
</dbReference>
<reference evidence="8" key="1">
    <citation type="submission" date="2021-02" db="EMBL/GenBank/DDBJ databases">
        <authorList>
            <person name="Nieuwenhuis M."/>
            <person name="Van De Peppel L.J.J."/>
        </authorList>
    </citation>
    <scope>NUCLEOTIDE SEQUENCE</scope>
    <source>
        <strain evidence="8">D49</strain>
    </source>
</reference>
<dbReference type="CDD" id="cd13981">
    <property type="entry name" value="STKc_Bub1_BubR1"/>
    <property type="match status" value="1"/>
</dbReference>
<feature type="compositionally biased region" description="Basic and acidic residues" evidence="6">
    <location>
        <begin position="95"/>
        <end position="108"/>
    </location>
</feature>
<dbReference type="Pfam" id="PF00069">
    <property type="entry name" value="Pkinase"/>
    <property type="match status" value="1"/>
</dbReference>
<dbReference type="GO" id="GO:0005634">
    <property type="term" value="C:nucleus"/>
    <property type="evidence" value="ECO:0007669"/>
    <property type="project" value="TreeGrafter"/>
</dbReference>
<gene>
    <name evidence="8" type="ORF">H0H81_010193</name>
</gene>
<dbReference type="GO" id="GO:0000776">
    <property type="term" value="C:kinetochore"/>
    <property type="evidence" value="ECO:0007669"/>
    <property type="project" value="UniProtKB-KW"/>
</dbReference>
<dbReference type="EMBL" id="JABCKI010005745">
    <property type="protein sequence ID" value="KAG5638772.1"/>
    <property type="molecule type" value="Genomic_DNA"/>
</dbReference>
<keyword evidence="5" id="KW-0175">Coiled coil</keyword>
<dbReference type="AlphaFoldDB" id="A0A9P7G1I6"/>
<sequence length="787" mass="87089">MDENAQSGRTPSVKFTPFIDENKSSFTTPRPVLSLKESAAPSEVKDNGPRNPLGANANSENVFSSKVFTPAQTKLAPLRDVFTDDHGKPQPKVKPAHERAKSQHDADPARAFSPFTDENAKTPFKVFSRPPEGSENAFTPKTPGIAFTPFADPKPAFTPFKDTPAVTFTPFVDVSEPTPAPDPAPIPAPASEAPTQRRRSGGIVVVEADDSFDDDHNEFQDDSLDSQFDDDDLEAGQQHEQYDAPLTSDQVPEYEEGDSYQDIPLGGRFGRFNVMTPITERTFEYTTNSVRGTETPTGHRSGRALGCQNAFVPHRDEQGAIVAAERLAAELQEDESELEYVEEEPLEPLQLSVHLPPKESPGVALIEEKTGTLSLGESLTLGAKFKPPNPCNPFDPPIIATLLSRIPSDAHFYDLRDRESNNLDGLQKFAKKAGKNPDPSASFFVELNGHRFSISEKLGEGGFGAVFKARDMGARGDDEDSEEDLDDDDDDEGASMVALKVVKPRNLWEYHVLRRLHSVLPASLRRSVVLPRALYVFRDESFLVMDLCPQGTLLNIVNNAVAAGVSQQGGSLDELLVMFFTIELLRLLQVTHKTGFIHGDLKIDNCLLRLEDVPGGGSAWSSMYQPSGDGGWSYKGLKVIDFGRTIDTRLFPAGQCFIAEWPTDDRDCFEAREDRPWTFQTDYFGLAGIIYCMLFGKYIHASAVSAVGDRHKIATTMKRYWQTELWNRLFDILLNPCLVRPDGQLPVSDELGAVREEMEAWLQANCNRTSNTLKGLLKKVEVSCYVH</sequence>
<feature type="domain" description="Protein kinase" evidence="7">
    <location>
        <begin position="452"/>
        <end position="762"/>
    </location>
</feature>
<dbReference type="GO" id="GO:0032991">
    <property type="term" value="C:protein-containing complex"/>
    <property type="evidence" value="ECO:0007669"/>
    <property type="project" value="UniProtKB-ARBA"/>
</dbReference>
<feature type="region of interest" description="Disordered" evidence="6">
    <location>
        <begin position="77"/>
        <end position="144"/>
    </location>
</feature>
<dbReference type="PROSITE" id="PS50011">
    <property type="entry name" value="PROTEIN_KINASE_DOM"/>
    <property type="match status" value="1"/>
</dbReference>
<dbReference type="GO" id="GO:0007094">
    <property type="term" value="P:mitotic spindle assembly checkpoint signaling"/>
    <property type="evidence" value="ECO:0007669"/>
    <property type="project" value="InterPro"/>
</dbReference>
<feature type="coiled-coil region" evidence="5">
    <location>
        <begin position="314"/>
        <end position="344"/>
    </location>
</feature>
<evidence type="ECO:0000256" key="4">
    <source>
        <dbReference type="ARBA" id="ARBA00023328"/>
    </source>
</evidence>
<organism evidence="8 9">
    <name type="scientific">Sphagnurus paluster</name>
    <dbReference type="NCBI Taxonomy" id="117069"/>
    <lineage>
        <taxon>Eukaryota</taxon>
        <taxon>Fungi</taxon>
        <taxon>Dikarya</taxon>
        <taxon>Basidiomycota</taxon>
        <taxon>Agaricomycotina</taxon>
        <taxon>Agaricomycetes</taxon>
        <taxon>Agaricomycetidae</taxon>
        <taxon>Agaricales</taxon>
        <taxon>Tricholomatineae</taxon>
        <taxon>Lyophyllaceae</taxon>
        <taxon>Sphagnurus</taxon>
    </lineage>
</organism>
<keyword evidence="3" id="KW-0995">Kinetochore</keyword>
<feature type="region of interest" description="Disordered" evidence="6">
    <location>
        <begin position="171"/>
        <end position="265"/>
    </location>
</feature>
<proteinExistence type="predicted"/>
<comment type="subcellular location">
    <subcellularLocation>
        <location evidence="1">Chromosome</location>
        <location evidence="1">Centromere</location>
        <location evidence="1">Kinetochore</location>
    </subcellularLocation>
</comment>
<keyword evidence="2" id="KW-0158">Chromosome</keyword>
<evidence type="ECO:0000313" key="9">
    <source>
        <dbReference type="Proteomes" id="UP000717328"/>
    </source>
</evidence>
<evidence type="ECO:0000256" key="6">
    <source>
        <dbReference type="SAM" id="MobiDB-lite"/>
    </source>
</evidence>
<evidence type="ECO:0000256" key="5">
    <source>
        <dbReference type="SAM" id="Coils"/>
    </source>
</evidence>
<feature type="compositionally biased region" description="Polar residues" evidence="6">
    <location>
        <begin position="1"/>
        <end position="10"/>
    </location>
</feature>
<dbReference type="GO" id="GO:0005524">
    <property type="term" value="F:ATP binding"/>
    <property type="evidence" value="ECO:0007669"/>
    <property type="project" value="InterPro"/>
</dbReference>
<evidence type="ECO:0000256" key="3">
    <source>
        <dbReference type="ARBA" id="ARBA00022838"/>
    </source>
</evidence>
<dbReference type="Proteomes" id="UP000717328">
    <property type="component" value="Unassembled WGS sequence"/>
</dbReference>